<accession>A0A4Y7RI94</accession>
<evidence type="ECO:0000313" key="2">
    <source>
        <dbReference type="Proteomes" id="UP000298324"/>
    </source>
</evidence>
<dbReference type="EMBL" id="QFGA01000001">
    <property type="protein sequence ID" value="TEB08536.1"/>
    <property type="molecule type" value="Genomic_DNA"/>
</dbReference>
<keyword evidence="2" id="KW-1185">Reference proteome</keyword>
<protein>
    <recommendedName>
        <fullName evidence="3">Transposase InsH N-terminal domain-containing protein</fullName>
    </recommendedName>
</protein>
<comment type="caution">
    <text evidence="1">The sequence shown here is derived from an EMBL/GenBank/DDBJ whole genome shotgun (WGS) entry which is preliminary data.</text>
</comment>
<reference evidence="1 2" key="1">
    <citation type="journal article" date="2018" name="Environ. Microbiol.">
        <title>Novel energy conservation strategies and behaviour of Pelotomaculum schinkii driving syntrophic propionate catabolism.</title>
        <authorList>
            <person name="Hidalgo-Ahumada C.A.P."/>
            <person name="Nobu M.K."/>
            <person name="Narihiro T."/>
            <person name="Tamaki H."/>
            <person name="Liu W.T."/>
            <person name="Kamagata Y."/>
            <person name="Stams A.J.M."/>
            <person name="Imachi H."/>
            <person name="Sousa D.Z."/>
        </authorList>
    </citation>
    <scope>NUCLEOTIDE SEQUENCE [LARGE SCALE GENOMIC DNA]</scope>
    <source>
        <strain evidence="1 2">HH</strain>
    </source>
</reference>
<gene>
    <name evidence="1" type="ORF">Psch_02100</name>
</gene>
<sequence length="79" mass="9553">MFRENKSHQQPELFNSFNDLHPKIKSILEKSWAPIYYEHVFCKIDESKFAEIYCPDNGRPNFPVHILLSLEFIKHMWQT</sequence>
<organism evidence="1 2">
    <name type="scientific">Pelotomaculum schinkii</name>
    <dbReference type="NCBI Taxonomy" id="78350"/>
    <lineage>
        <taxon>Bacteria</taxon>
        <taxon>Bacillati</taxon>
        <taxon>Bacillota</taxon>
        <taxon>Clostridia</taxon>
        <taxon>Eubacteriales</taxon>
        <taxon>Desulfotomaculaceae</taxon>
        <taxon>Pelotomaculum</taxon>
    </lineage>
</organism>
<proteinExistence type="predicted"/>
<dbReference type="Proteomes" id="UP000298324">
    <property type="component" value="Unassembled WGS sequence"/>
</dbReference>
<dbReference type="AlphaFoldDB" id="A0A4Y7RI94"/>
<evidence type="ECO:0008006" key="3">
    <source>
        <dbReference type="Google" id="ProtNLM"/>
    </source>
</evidence>
<evidence type="ECO:0000313" key="1">
    <source>
        <dbReference type="EMBL" id="TEB08536.1"/>
    </source>
</evidence>
<name>A0A4Y7RI94_9FIRM</name>